<evidence type="ECO:0000313" key="3">
    <source>
        <dbReference type="Proteomes" id="UP001165293"/>
    </source>
</evidence>
<name>A0ABS8JGC7_9GAMM</name>
<evidence type="ECO:0000256" key="1">
    <source>
        <dbReference type="SAM" id="SignalP"/>
    </source>
</evidence>
<dbReference type="Gene3D" id="3.40.50.1110">
    <property type="entry name" value="SGNH hydrolase"/>
    <property type="match status" value="1"/>
</dbReference>
<organism evidence="2 3">
    <name type="scientific">Noviluteimonas lactosilytica</name>
    <dbReference type="NCBI Taxonomy" id="2888523"/>
    <lineage>
        <taxon>Bacteria</taxon>
        <taxon>Pseudomonadati</taxon>
        <taxon>Pseudomonadota</taxon>
        <taxon>Gammaproteobacteria</taxon>
        <taxon>Lysobacterales</taxon>
        <taxon>Lysobacteraceae</taxon>
        <taxon>Noviluteimonas</taxon>
    </lineage>
</organism>
<protein>
    <submittedName>
        <fullName evidence="2">SGNH/GDSL hydrolase family protein</fullName>
    </submittedName>
</protein>
<dbReference type="SUPFAM" id="SSF52266">
    <property type="entry name" value="SGNH hydrolase"/>
    <property type="match status" value="1"/>
</dbReference>
<dbReference type="RefSeq" id="WP_230526128.1">
    <property type="nucleotide sequence ID" value="NZ_JAJGAK010000001.1"/>
</dbReference>
<evidence type="ECO:0000313" key="2">
    <source>
        <dbReference type="EMBL" id="MCC8362533.1"/>
    </source>
</evidence>
<dbReference type="CDD" id="cd00229">
    <property type="entry name" value="SGNH_hydrolase"/>
    <property type="match status" value="1"/>
</dbReference>
<proteinExistence type="predicted"/>
<dbReference type="GO" id="GO:0016787">
    <property type="term" value="F:hydrolase activity"/>
    <property type="evidence" value="ECO:0007669"/>
    <property type="project" value="UniProtKB-KW"/>
</dbReference>
<dbReference type="InterPro" id="IPR006311">
    <property type="entry name" value="TAT_signal"/>
</dbReference>
<keyword evidence="2" id="KW-0378">Hydrolase</keyword>
<feature type="chain" id="PRO_5045404438" evidence="1">
    <location>
        <begin position="28"/>
        <end position="284"/>
    </location>
</feature>
<keyword evidence="1" id="KW-0732">Signal</keyword>
<comment type="caution">
    <text evidence="2">The sequence shown here is derived from an EMBL/GenBank/DDBJ whole genome shotgun (WGS) entry which is preliminary data.</text>
</comment>
<reference evidence="2" key="1">
    <citation type="submission" date="2021-10" db="EMBL/GenBank/DDBJ databases">
        <authorList>
            <person name="Lyu M."/>
            <person name="Wang X."/>
            <person name="Meng X."/>
            <person name="Xu K."/>
        </authorList>
    </citation>
    <scope>NUCLEOTIDE SEQUENCE</scope>
    <source>
        <strain evidence="2">A6</strain>
    </source>
</reference>
<dbReference type="InterPro" id="IPR036514">
    <property type="entry name" value="SGNH_hydro_sf"/>
</dbReference>
<gene>
    <name evidence="2" type="ORF">LK996_05535</name>
</gene>
<dbReference type="Proteomes" id="UP001165293">
    <property type="component" value="Unassembled WGS sequence"/>
</dbReference>
<keyword evidence="3" id="KW-1185">Reference proteome</keyword>
<accession>A0ABS8JGC7</accession>
<sequence length="284" mass="29924">MSPSSRRRFPRAIATWVLAVCAFASHAQDAAPANAAPANAKPKTYRVLFVGNSLTYVNDLPATLRALAAAQPTPAKIETQTFVAPGGSLAERWDDGKAAAALGEGHWDAVVLQERGGLLACMVDPAQRTQPDCRASDRAHRDFADRAKAAGARVLLLSTWGPDTQYQSKLDRAAKQLASRINARVVPAGATLRTLAQRNGDKATFPDGIHPSVLATLVMAVQLHEAIVGTAPQATDVTLDFALLPANAAIQPDTPMESQPQLKGDGRKVVVKADAMAAAIEAAK</sequence>
<dbReference type="EMBL" id="JAJGAK010000001">
    <property type="protein sequence ID" value="MCC8362533.1"/>
    <property type="molecule type" value="Genomic_DNA"/>
</dbReference>
<feature type="signal peptide" evidence="1">
    <location>
        <begin position="1"/>
        <end position="27"/>
    </location>
</feature>
<dbReference type="PROSITE" id="PS51318">
    <property type="entry name" value="TAT"/>
    <property type="match status" value="1"/>
</dbReference>